<evidence type="ECO:0000256" key="2">
    <source>
        <dbReference type="SAM" id="Phobius"/>
    </source>
</evidence>
<protein>
    <recommendedName>
        <fullName evidence="5">DUF2304 domain-containing protein</fullName>
    </recommendedName>
</protein>
<organism evidence="3 4">
    <name type="scientific">Nocardioides bigeumensis</name>
    <dbReference type="NCBI Taxonomy" id="433657"/>
    <lineage>
        <taxon>Bacteria</taxon>
        <taxon>Bacillati</taxon>
        <taxon>Actinomycetota</taxon>
        <taxon>Actinomycetes</taxon>
        <taxon>Propionibacteriales</taxon>
        <taxon>Nocardioidaceae</taxon>
        <taxon>Nocardioides</taxon>
    </lineage>
</organism>
<dbReference type="RefSeq" id="WP_344301965.1">
    <property type="nucleotide sequence ID" value="NZ_BAAAQQ010000002.1"/>
</dbReference>
<proteinExistence type="predicted"/>
<evidence type="ECO:0000256" key="1">
    <source>
        <dbReference type="SAM" id="MobiDB-lite"/>
    </source>
</evidence>
<accession>A0ABN2XQW9</accession>
<dbReference type="Pfam" id="PF10066">
    <property type="entry name" value="DUF2304"/>
    <property type="match status" value="1"/>
</dbReference>
<feature type="compositionally biased region" description="Basic and acidic residues" evidence="1">
    <location>
        <begin position="119"/>
        <end position="145"/>
    </location>
</feature>
<keyword evidence="4" id="KW-1185">Reference proteome</keyword>
<dbReference type="Proteomes" id="UP001500575">
    <property type="component" value="Unassembled WGS sequence"/>
</dbReference>
<evidence type="ECO:0000313" key="3">
    <source>
        <dbReference type="EMBL" id="GAA2115238.1"/>
    </source>
</evidence>
<feature type="region of interest" description="Disordered" evidence="1">
    <location>
        <begin position="115"/>
        <end position="145"/>
    </location>
</feature>
<name>A0ABN2XQW9_9ACTN</name>
<keyword evidence="2" id="KW-0812">Transmembrane</keyword>
<sequence length="145" mass="15824">MSAVNVLGIVGSAIILLTLFEMMRRHRLREKYAVIWFLIAIAALLTAMFPALLIGASDALGLVVPTNLLFFVASLVLLILTLQHSYELGRLEEQSRTLAEEVALLRLTLENLQGGRDPAAYHDEGDGDADGRGDLDHDRKGDGTP</sequence>
<reference evidence="3 4" key="1">
    <citation type="journal article" date="2019" name="Int. J. Syst. Evol. Microbiol.">
        <title>The Global Catalogue of Microorganisms (GCM) 10K type strain sequencing project: providing services to taxonomists for standard genome sequencing and annotation.</title>
        <authorList>
            <consortium name="The Broad Institute Genomics Platform"/>
            <consortium name="The Broad Institute Genome Sequencing Center for Infectious Disease"/>
            <person name="Wu L."/>
            <person name="Ma J."/>
        </authorList>
    </citation>
    <scope>NUCLEOTIDE SEQUENCE [LARGE SCALE GENOMIC DNA]</scope>
    <source>
        <strain evidence="3 4">JCM 16021</strain>
    </source>
</reference>
<dbReference type="EMBL" id="BAAAQQ010000002">
    <property type="protein sequence ID" value="GAA2115238.1"/>
    <property type="molecule type" value="Genomic_DNA"/>
</dbReference>
<feature type="transmembrane region" description="Helical" evidence="2">
    <location>
        <begin position="35"/>
        <end position="56"/>
    </location>
</feature>
<comment type="caution">
    <text evidence="3">The sequence shown here is derived from an EMBL/GenBank/DDBJ whole genome shotgun (WGS) entry which is preliminary data.</text>
</comment>
<evidence type="ECO:0008006" key="5">
    <source>
        <dbReference type="Google" id="ProtNLM"/>
    </source>
</evidence>
<feature type="transmembrane region" description="Helical" evidence="2">
    <location>
        <begin position="6"/>
        <end position="23"/>
    </location>
</feature>
<keyword evidence="2" id="KW-1133">Transmembrane helix</keyword>
<gene>
    <name evidence="3" type="ORF">GCM10009843_04380</name>
</gene>
<dbReference type="InterPro" id="IPR019277">
    <property type="entry name" value="DUF2304"/>
</dbReference>
<keyword evidence="2" id="KW-0472">Membrane</keyword>
<evidence type="ECO:0000313" key="4">
    <source>
        <dbReference type="Proteomes" id="UP001500575"/>
    </source>
</evidence>
<feature type="transmembrane region" description="Helical" evidence="2">
    <location>
        <begin position="62"/>
        <end position="82"/>
    </location>
</feature>